<evidence type="ECO:0000313" key="3">
    <source>
        <dbReference type="EMBL" id="GCE84227.1"/>
    </source>
</evidence>
<sequence length="453" mass="51488">MTRRHVSIVMVSSHTEETTDRDQIRYYTIPMTAVLVAIDVAKSRNEVLIEMPGSRRRRRLTVANTRVEHDRFVAELQALAPRPVIVGFEPTGHYHRPLAWRLVQAGFDTRLISSVALARTREALHNGWDKNDPKDAQVILHMLQIGATKPYHDPLANRINDVQELSVTHEVISRAKTEVQHRILTHYLPLYFPEIDRFRGNTRSDWFFALLEQFPVPASITVLGKDAFVAAAWDVVGRKVSKSRLPGDIWDTARTSIALPIAPDAPAIGMFRLVLGEARRLIAQRDDIEAAAIELLGEHADFRRLQQVPGIGPIHALTILAEAGDLRRFRHHRQFLKFCGLDLSTYQSGQYRGRTKLSRRGNARLRRTLWMAAQVAIRQRENSFRDKFDRYVARDRHDPDLRRKAFTAITAKMGRVVHAIIKRGDDYRPFVEGPVPGGGTPLTQCREGALATL</sequence>
<feature type="domain" description="Transposase IS110-like N-terminal" evidence="1">
    <location>
        <begin position="36"/>
        <end position="193"/>
    </location>
</feature>
<protein>
    <submittedName>
        <fullName evidence="3">Transposase</fullName>
    </submittedName>
</protein>
<feature type="domain" description="Transposase IS116/IS110/IS902 C-terminal" evidence="2">
    <location>
        <begin position="303"/>
        <end position="386"/>
    </location>
</feature>
<reference evidence="4" key="1">
    <citation type="submission" date="2017-01" db="EMBL/GenBank/DDBJ databases">
        <title>Komagataeibacter sp. MSKU9 whole genome sequencing project.</title>
        <authorList>
            <person name="Matsutani M."/>
            <person name="Naloka K."/>
            <person name="Theeragool G."/>
            <person name="Yakushi T."/>
            <person name="Matsushita K."/>
        </authorList>
    </citation>
    <scope>NUCLEOTIDE SEQUENCE [LARGE SCALE GENOMIC DNA]</scope>
    <source>
        <strain evidence="4">MSKU9</strain>
    </source>
</reference>
<dbReference type="InterPro" id="IPR047650">
    <property type="entry name" value="Transpos_IS110"/>
</dbReference>
<evidence type="ECO:0000313" key="4">
    <source>
        <dbReference type="Proteomes" id="UP000315095"/>
    </source>
</evidence>
<dbReference type="Pfam" id="PF02371">
    <property type="entry name" value="Transposase_20"/>
    <property type="match status" value="1"/>
</dbReference>
<dbReference type="InterPro" id="IPR002525">
    <property type="entry name" value="Transp_IS110-like_N"/>
</dbReference>
<dbReference type="PANTHER" id="PTHR33055:SF17">
    <property type="entry name" value="THIRD ORF IN TRANSPOSON ISC1491"/>
    <property type="match status" value="1"/>
</dbReference>
<dbReference type="NCBIfam" id="NF033542">
    <property type="entry name" value="transpos_IS110"/>
    <property type="match status" value="1"/>
</dbReference>
<keyword evidence="4" id="KW-1185">Reference proteome</keyword>
<dbReference type="PANTHER" id="PTHR33055">
    <property type="entry name" value="TRANSPOSASE FOR INSERTION SEQUENCE ELEMENT IS1111A"/>
    <property type="match status" value="1"/>
</dbReference>
<evidence type="ECO:0000259" key="1">
    <source>
        <dbReference type="Pfam" id="PF01548"/>
    </source>
</evidence>
<name>A0A4P5NV57_9PROT</name>
<accession>A0A4P5NV57</accession>
<dbReference type="AlphaFoldDB" id="A0A4P5NV57"/>
<comment type="caution">
    <text evidence="3">The sequence shown here is derived from an EMBL/GenBank/DDBJ whole genome shotgun (WGS) entry which is preliminary data.</text>
</comment>
<evidence type="ECO:0000259" key="2">
    <source>
        <dbReference type="Pfam" id="PF02371"/>
    </source>
</evidence>
<dbReference type="InterPro" id="IPR003346">
    <property type="entry name" value="Transposase_20"/>
</dbReference>
<proteinExistence type="predicted"/>
<gene>
    <name evidence="3" type="ORF">MSKU9_2368</name>
</gene>
<dbReference type="Proteomes" id="UP000315095">
    <property type="component" value="Unassembled WGS sequence"/>
</dbReference>
<dbReference type="GO" id="GO:0004803">
    <property type="term" value="F:transposase activity"/>
    <property type="evidence" value="ECO:0007669"/>
    <property type="project" value="InterPro"/>
</dbReference>
<dbReference type="GO" id="GO:0003677">
    <property type="term" value="F:DNA binding"/>
    <property type="evidence" value="ECO:0007669"/>
    <property type="project" value="InterPro"/>
</dbReference>
<dbReference type="GO" id="GO:0006313">
    <property type="term" value="P:DNA transposition"/>
    <property type="evidence" value="ECO:0007669"/>
    <property type="project" value="InterPro"/>
</dbReference>
<organism evidence="3 4">
    <name type="scientific">Komagataeibacter diospyri</name>
    <dbReference type="NCBI Taxonomy" id="1932662"/>
    <lineage>
        <taxon>Bacteria</taxon>
        <taxon>Pseudomonadati</taxon>
        <taxon>Pseudomonadota</taxon>
        <taxon>Alphaproteobacteria</taxon>
        <taxon>Acetobacterales</taxon>
        <taxon>Acetobacteraceae</taxon>
        <taxon>Komagataeibacter</taxon>
    </lineage>
</organism>
<dbReference type="EMBL" id="BDLU01000053">
    <property type="protein sequence ID" value="GCE84227.1"/>
    <property type="molecule type" value="Genomic_DNA"/>
</dbReference>
<dbReference type="Pfam" id="PF01548">
    <property type="entry name" value="DEDD_Tnp_IS110"/>
    <property type="match status" value="1"/>
</dbReference>